<evidence type="ECO:0000313" key="3">
    <source>
        <dbReference type="Proteomes" id="UP001500051"/>
    </source>
</evidence>
<gene>
    <name evidence="2" type="ORF">GCM10022204_35520</name>
</gene>
<evidence type="ECO:0000313" key="2">
    <source>
        <dbReference type="EMBL" id="GAA3713322.1"/>
    </source>
</evidence>
<evidence type="ECO:0000256" key="1">
    <source>
        <dbReference type="SAM" id="SignalP"/>
    </source>
</evidence>
<dbReference type="InterPro" id="IPR013783">
    <property type="entry name" value="Ig-like_fold"/>
</dbReference>
<dbReference type="Proteomes" id="UP001500051">
    <property type="component" value="Unassembled WGS sequence"/>
</dbReference>
<keyword evidence="3" id="KW-1185">Reference proteome</keyword>
<dbReference type="EMBL" id="BAAAYX010000014">
    <property type="protein sequence ID" value="GAA3713322.1"/>
    <property type="molecule type" value="Genomic_DNA"/>
</dbReference>
<comment type="caution">
    <text evidence="2">The sequence shown here is derived from an EMBL/GenBank/DDBJ whole genome shotgun (WGS) entry which is preliminary data.</text>
</comment>
<accession>A0ABP7E4F3</accession>
<organism evidence="2 3">
    <name type="scientific">Microlunatus aurantiacus</name>
    <dbReference type="NCBI Taxonomy" id="446786"/>
    <lineage>
        <taxon>Bacteria</taxon>
        <taxon>Bacillati</taxon>
        <taxon>Actinomycetota</taxon>
        <taxon>Actinomycetes</taxon>
        <taxon>Propionibacteriales</taxon>
        <taxon>Propionibacteriaceae</taxon>
        <taxon>Microlunatus</taxon>
    </lineage>
</organism>
<dbReference type="Gene3D" id="2.60.40.10">
    <property type="entry name" value="Immunoglobulins"/>
    <property type="match status" value="1"/>
</dbReference>
<feature type="signal peptide" evidence="1">
    <location>
        <begin position="1"/>
        <end position="23"/>
    </location>
</feature>
<proteinExistence type="predicted"/>
<keyword evidence="1" id="KW-0732">Signal</keyword>
<feature type="chain" id="PRO_5046808850" evidence="1">
    <location>
        <begin position="24"/>
        <end position="228"/>
    </location>
</feature>
<protein>
    <submittedName>
        <fullName evidence="2">Uncharacterized protein</fullName>
    </submittedName>
</protein>
<reference evidence="3" key="1">
    <citation type="journal article" date="2019" name="Int. J. Syst. Evol. Microbiol.">
        <title>The Global Catalogue of Microorganisms (GCM) 10K type strain sequencing project: providing services to taxonomists for standard genome sequencing and annotation.</title>
        <authorList>
            <consortium name="The Broad Institute Genomics Platform"/>
            <consortium name="The Broad Institute Genome Sequencing Center for Infectious Disease"/>
            <person name="Wu L."/>
            <person name="Ma J."/>
        </authorList>
    </citation>
    <scope>NUCLEOTIDE SEQUENCE [LARGE SCALE GENOMIC DNA]</scope>
    <source>
        <strain evidence="3">JCM 16548</strain>
    </source>
</reference>
<sequence length="228" mass="22269">MVLVMALLLGLLGLLAGASGAVAAPYASAPGDPTLTLPEAADFVLGRGGTTYLIEADGDPVPAVGVDRLPAGLRLVVHGDGSASIEGTPTGPAGSTAVAVTAQNGEGSTTEALVVTVQQGPAFLHRGPLTFVAGAFASLPIRAAGFPAPGIALEGDLPAGLSFTDNGDGSATIAGTPEEGPAESPVTLTAVNVVSDVALTTTVRVVVRPDVTGGPVTVARPTGPRRAP</sequence>
<name>A0ABP7E4F3_9ACTN</name>